<dbReference type="InterPro" id="IPR039448">
    <property type="entry name" value="Beta_helix"/>
</dbReference>
<dbReference type="RefSeq" id="WP_181600261.1">
    <property type="nucleotide sequence ID" value="NZ_WQMS01000019.1"/>
</dbReference>
<evidence type="ECO:0000313" key="3">
    <source>
        <dbReference type="Proteomes" id="UP000441389"/>
    </source>
</evidence>
<name>A0A6I4J5E0_9SPHN</name>
<dbReference type="InterPro" id="IPR012334">
    <property type="entry name" value="Pectin_lyas_fold"/>
</dbReference>
<sequence>NPGAGAHFDGLTITGSKNVSLVGLDLGRALNAGEAYYTQLNAISGSTNISLDRVTIHGSQDGDPTNDGMGLMLRNNAGFSITNSTFTDLHRGIVAQSSTNTTIQDNSITRIQSDGIISIANDGLSIQGNHLGDFRPVLGDHADAIQFWNTGQTKGQSNITIKDNVIFQTYFSGVEGTGIQGIFISDPLSYGYQNVLIQNNAIYANDAYHGIFV</sequence>
<protein>
    <recommendedName>
        <fullName evidence="1">Right handed beta helix domain-containing protein</fullName>
    </recommendedName>
</protein>
<accession>A0A6I4J5E0</accession>
<dbReference type="Proteomes" id="UP000441389">
    <property type="component" value="Unassembled WGS sequence"/>
</dbReference>
<feature type="non-terminal residue" evidence="2">
    <location>
        <position position="213"/>
    </location>
</feature>
<evidence type="ECO:0000313" key="2">
    <source>
        <dbReference type="EMBL" id="MVO79333.1"/>
    </source>
</evidence>
<dbReference type="Gene3D" id="2.160.20.10">
    <property type="entry name" value="Single-stranded right-handed beta-helix, Pectin lyase-like"/>
    <property type="match status" value="1"/>
</dbReference>
<comment type="caution">
    <text evidence="2">The sequence shown here is derived from an EMBL/GenBank/DDBJ whole genome shotgun (WGS) entry which is preliminary data.</text>
</comment>
<dbReference type="InterPro" id="IPR011050">
    <property type="entry name" value="Pectin_lyase_fold/virulence"/>
</dbReference>
<reference evidence="2 3" key="1">
    <citation type="submission" date="2019-12" db="EMBL/GenBank/DDBJ databases">
        <authorList>
            <person name="Huq M.A."/>
        </authorList>
    </citation>
    <scope>NUCLEOTIDE SEQUENCE [LARGE SCALE GENOMIC DNA]</scope>
    <source>
        <strain evidence="2 3">MAH-20</strain>
    </source>
</reference>
<organism evidence="2 3">
    <name type="scientific">Sphingomonas horti</name>
    <dbReference type="NCBI Taxonomy" id="2682842"/>
    <lineage>
        <taxon>Bacteria</taxon>
        <taxon>Pseudomonadati</taxon>
        <taxon>Pseudomonadota</taxon>
        <taxon>Alphaproteobacteria</taxon>
        <taxon>Sphingomonadales</taxon>
        <taxon>Sphingomonadaceae</taxon>
        <taxon>Sphingomonas</taxon>
    </lineage>
</organism>
<dbReference type="AlphaFoldDB" id="A0A6I4J5E0"/>
<proteinExistence type="predicted"/>
<dbReference type="EMBL" id="WQMS01000019">
    <property type="protein sequence ID" value="MVO79333.1"/>
    <property type="molecule type" value="Genomic_DNA"/>
</dbReference>
<keyword evidence="3" id="KW-1185">Reference proteome</keyword>
<feature type="non-terminal residue" evidence="2">
    <location>
        <position position="1"/>
    </location>
</feature>
<evidence type="ECO:0000259" key="1">
    <source>
        <dbReference type="Pfam" id="PF13229"/>
    </source>
</evidence>
<dbReference type="SUPFAM" id="SSF51126">
    <property type="entry name" value="Pectin lyase-like"/>
    <property type="match status" value="1"/>
</dbReference>
<dbReference type="SMART" id="SM00710">
    <property type="entry name" value="PbH1"/>
    <property type="match status" value="5"/>
</dbReference>
<dbReference type="InterPro" id="IPR006626">
    <property type="entry name" value="PbH1"/>
</dbReference>
<dbReference type="Pfam" id="PF13229">
    <property type="entry name" value="Beta_helix"/>
    <property type="match status" value="1"/>
</dbReference>
<feature type="domain" description="Right handed beta helix" evidence="1">
    <location>
        <begin position="44"/>
        <end position="208"/>
    </location>
</feature>
<gene>
    <name evidence="2" type="ORF">GON01_15475</name>
</gene>